<dbReference type="KEGG" id="emv:HQR01_07385"/>
<feature type="transmembrane region" description="Helical" evidence="20">
    <location>
        <begin position="159"/>
        <end position="179"/>
    </location>
</feature>
<keyword evidence="16" id="KW-0594">Phospholipid biosynthesis</keyword>
<dbReference type="GO" id="GO:0005886">
    <property type="term" value="C:plasma membrane"/>
    <property type="evidence" value="ECO:0007669"/>
    <property type="project" value="UniProtKB-SubCell"/>
</dbReference>
<feature type="compositionally biased region" description="Polar residues" evidence="19">
    <location>
        <begin position="1"/>
        <end position="13"/>
    </location>
</feature>
<evidence type="ECO:0000256" key="11">
    <source>
        <dbReference type="ARBA" id="ARBA00022692"/>
    </source>
</evidence>
<evidence type="ECO:0000313" key="21">
    <source>
        <dbReference type="EMBL" id="QKG71210.1"/>
    </source>
</evidence>
<reference evidence="21 22" key="1">
    <citation type="submission" date="2020-05" db="EMBL/GenBank/DDBJ databases">
        <title>Erythrobacter mangrovi sp. nov., isolated from rhizosphere soil of mangrove plant (Kandelia candel).</title>
        <authorList>
            <person name="Ye Y.H."/>
        </authorList>
    </citation>
    <scope>NUCLEOTIDE SEQUENCE [LARGE SCALE GENOMIC DNA]</scope>
    <source>
        <strain evidence="21 22">EB310</strain>
    </source>
</reference>
<keyword evidence="17" id="KW-1208">Phospholipid metabolism</keyword>
<keyword evidence="12 18" id="KW-0548">Nucleotidyltransferase</keyword>
<evidence type="ECO:0000256" key="20">
    <source>
        <dbReference type="SAM" id="Phobius"/>
    </source>
</evidence>
<keyword evidence="9" id="KW-0444">Lipid biosynthesis</keyword>
<accession>A0A7D3XAZ5</accession>
<keyword evidence="13 20" id="KW-1133">Transmembrane helix</keyword>
<comment type="pathway">
    <text evidence="3 18">Phospholipid metabolism; CDP-diacylglycerol biosynthesis; CDP-diacylglycerol from sn-glycerol 3-phosphate: step 3/3.</text>
</comment>
<evidence type="ECO:0000256" key="16">
    <source>
        <dbReference type="ARBA" id="ARBA00023209"/>
    </source>
</evidence>
<evidence type="ECO:0000256" key="8">
    <source>
        <dbReference type="ARBA" id="ARBA00022475"/>
    </source>
</evidence>
<comment type="pathway">
    <text evidence="4">Lipid metabolism.</text>
</comment>
<dbReference type="Pfam" id="PF01148">
    <property type="entry name" value="CTP_transf_1"/>
    <property type="match status" value="1"/>
</dbReference>
<keyword evidence="15 20" id="KW-0472">Membrane</keyword>
<keyword evidence="10 18" id="KW-0808">Transferase</keyword>
<evidence type="ECO:0000256" key="5">
    <source>
        <dbReference type="ARBA" id="ARBA00010185"/>
    </source>
</evidence>
<evidence type="ECO:0000256" key="1">
    <source>
        <dbReference type="ARBA" id="ARBA00001698"/>
    </source>
</evidence>
<evidence type="ECO:0000256" key="18">
    <source>
        <dbReference type="RuleBase" id="RU003938"/>
    </source>
</evidence>
<feature type="transmembrane region" description="Helical" evidence="20">
    <location>
        <begin position="70"/>
        <end position="88"/>
    </location>
</feature>
<dbReference type="PROSITE" id="PS01315">
    <property type="entry name" value="CDS"/>
    <property type="match status" value="1"/>
</dbReference>
<comment type="subcellular location">
    <subcellularLocation>
        <location evidence="2">Cell membrane</location>
        <topology evidence="2">Multi-pass membrane protein</topology>
    </subcellularLocation>
</comment>
<feature type="transmembrane region" description="Helical" evidence="20">
    <location>
        <begin position="47"/>
        <end position="64"/>
    </location>
</feature>
<evidence type="ECO:0000256" key="17">
    <source>
        <dbReference type="ARBA" id="ARBA00023264"/>
    </source>
</evidence>
<evidence type="ECO:0000256" key="4">
    <source>
        <dbReference type="ARBA" id="ARBA00005189"/>
    </source>
</evidence>
<evidence type="ECO:0000256" key="3">
    <source>
        <dbReference type="ARBA" id="ARBA00005119"/>
    </source>
</evidence>
<gene>
    <name evidence="21" type="ORF">HQR01_07385</name>
</gene>
<keyword evidence="8" id="KW-1003">Cell membrane</keyword>
<evidence type="ECO:0000256" key="15">
    <source>
        <dbReference type="ARBA" id="ARBA00023136"/>
    </source>
</evidence>
<proteinExistence type="inferred from homology"/>
<dbReference type="PANTHER" id="PTHR46382">
    <property type="entry name" value="PHOSPHATIDATE CYTIDYLYLTRANSFERASE"/>
    <property type="match status" value="1"/>
</dbReference>
<keyword evidence="14" id="KW-0443">Lipid metabolism</keyword>
<organism evidence="21 22">
    <name type="scientific">Erythrobacter mangrovi</name>
    <dbReference type="NCBI Taxonomy" id="2739433"/>
    <lineage>
        <taxon>Bacteria</taxon>
        <taxon>Pseudomonadati</taxon>
        <taxon>Pseudomonadota</taxon>
        <taxon>Alphaproteobacteria</taxon>
        <taxon>Sphingomonadales</taxon>
        <taxon>Erythrobacteraceae</taxon>
        <taxon>Erythrobacter/Porphyrobacter group</taxon>
        <taxon>Erythrobacter</taxon>
    </lineage>
</organism>
<keyword evidence="22" id="KW-1185">Reference proteome</keyword>
<feature type="transmembrane region" description="Helical" evidence="20">
    <location>
        <begin position="120"/>
        <end position="139"/>
    </location>
</feature>
<dbReference type="Proteomes" id="UP000504693">
    <property type="component" value="Chromosome"/>
</dbReference>
<evidence type="ECO:0000256" key="2">
    <source>
        <dbReference type="ARBA" id="ARBA00004651"/>
    </source>
</evidence>
<dbReference type="PANTHER" id="PTHR46382:SF1">
    <property type="entry name" value="PHOSPHATIDATE CYTIDYLYLTRANSFERASE"/>
    <property type="match status" value="1"/>
</dbReference>
<keyword evidence="11 18" id="KW-0812">Transmembrane</keyword>
<evidence type="ECO:0000256" key="9">
    <source>
        <dbReference type="ARBA" id="ARBA00022516"/>
    </source>
</evidence>
<name>A0A7D3XAZ5_9SPHN</name>
<feature type="transmembrane region" description="Helical" evidence="20">
    <location>
        <begin position="95"/>
        <end position="114"/>
    </location>
</feature>
<sequence length="262" mass="27050">MSCGRTSRPTTSNRHSRISPTGRGALGDAETIAAAAPRKNADLPVRVASAAVMLAVAIGALIAGDPWLDLFIGAVVLVGFGELVRLVWKATPNLALRLGGIAFGVAYMGIAGLVMSRLPVPLVIGLVGTVICIDTFAYFTGRALGGPKIAPSISPSKTWAGLLGAIIGATLWLVIWVAAVRYPMTGSMLPQFDMIDMSQILFIGPLAAVCAQAGDFFESWLKRKAGEKDSSQLIPGHGGVFDRIDGMIPAALLAGALLGGAG</sequence>
<evidence type="ECO:0000256" key="10">
    <source>
        <dbReference type="ARBA" id="ARBA00022679"/>
    </source>
</evidence>
<dbReference type="EC" id="2.7.7.41" evidence="6 18"/>
<dbReference type="GO" id="GO:0016024">
    <property type="term" value="P:CDP-diacylglycerol biosynthetic process"/>
    <property type="evidence" value="ECO:0007669"/>
    <property type="project" value="UniProtKB-UniPathway"/>
</dbReference>
<dbReference type="EMBL" id="CP053921">
    <property type="protein sequence ID" value="QKG71210.1"/>
    <property type="molecule type" value="Genomic_DNA"/>
</dbReference>
<evidence type="ECO:0000256" key="13">
    <source>
        <dbReference type="ARBA" id="ARBA00022989"/>
    </source>
</evidence>
<feature type="transmembrane region" description="Helical" evidence="20">
    <location>
        <begin position="199"/>
        <end position="217"/>
    </location>
</feature>
<dbReference type="GO" id="GO:0004605">
    <property type="term" value="F:phosphatidate cytidylyltransferase activity"/>
    <property type="evidence" value="ECO:0007669"/>
    <property type="project" value="UniProtKB-EC"/>
</dbReference>
<evidence type="ECO:0000256" key="19">
    <source>
        <dbReference type="SAM" id="MobiDB-lite"/>
    </source>
</evidence>
<comment type="similarity">
    <text evidence="5 18">Belongs to the CDS family.</text>
</comment>
<dbReference type="InterPro" id="IPR000374">
    <property type="entry name" value="PC_trans"/>
</dbReference>
<evidence type="ECO:0000256" key="7">
    <source>
        <dbReference type="ARBA" id="ARBA00019373"/>
    </source>
</evidence>
<evidence type="ECO:0000256" key="6">
    <source>
        <dbReference type="ARBA" id="ARBA00012487"/>
    </source>
</evidence>
<dbReference type="UniPathway" id="UPA00557">
    <property type="reaction ID" value="UER00614"/>
</dbReference>
<evidence type="ECO:0000313" key="22">
    <source>
        <dbReference type="Proteomes" id="UP000504693"/>
    </source>
</evidence>
<evidence type="ECO:0000256" key="14">
    <source>
        <dbReference type="ARBA" id="ARBA00023098"/>
    </source>
</evidence>
<evidence type="ECO:0000256" key="12">
    <source>
        <dbReference type="ARBA" id="ARBA00022695"/>
    </source>
</evidence>
<feature type="region of interest" description="Disordered" evidence="19">
    <location>
        <begin position="1"/>
        <end position="24"/>
    </location>
</feature>
<comment type="catalytic activity">
    <reaction evidence="1 18">
        <text>a 1,2-diacyl-sn-glycero-3-phosphate + CTP + H(+) = a CDP-1,2-diacyl-sn-glycerol + diphosphate</text>
        <dbReference type="Rhea" id="RHEA:16229"/>
        <dbReference type="ChEBI" id="CHEBI:15378"/>
        <dbReference type="ChEBI" id="CHEBI:33019"/>
        <dbReference type="ChEBI" id="CHEBI:37563"/>
        <dbReference type="ChEBI" id="CHEBI:58332"/>
        <dbReference type="ChEBI" id="CHEBI:58608"/>
        <dbReference type="EC" id="2.7.7.41"/>
    </reaction>
</comment>
<dbReference type="AlphaFoldDB" id="A0A7D3XAZ5"/>
<protein>
    <recommendedName>
        <fullName evidence="7 18">Phosphatidate cytidylyltransferase</fullName>
        <ecNumber evidence="6 18">2.7.7.41</ecNumber>
    </recommendedName>
</protein>